<evidence type="ECO:0000256" key="2">
    <source>
        <dbReference type="ARBA" id="ARBA00023125"/>
    </source>
</evidence>
<dbReference type="CDD" id="cd05013">
    <property type="entry name" value="SIS_RpiR"/>
    <property type="match status" value="1"/>
</dbReference>
<dbReference type="PANTHER" id="PTHR30514:SF18">
    <property type="entry name" value="RPIR-FAMILY TRANSCRIPTIONAL REGULATOR"/>
    <property type="match status" value="1"/>
</dbReference>
<gene>
    <name evidence="6" type="ORF">GN330_15095</name>
</gene>
<dbReference type="EMBL" id="WPHG01000003">
    <property type="protein sequence ID" value="MVA98572.1"/>
    <property type="molecule type" value="Genomic_DNA"/>
</dbReference>
<dbReference type="InterPro" id="IPR046348">
    <property type="entry name" value="SIS_dom_sf"/>
</dbReference>
<dbReference type="SUPFAM" id="SSF46689">
    <property type="entry name" value="Homeodomain-like"/>
    <property type="match status" value="1"/>
</dbReference>
<organism evidence="6 7">
    <name type="scientific">Nitratireductor arenosus</name>
    <dbReference type="NCBI Taxonomy" id="2682096"/>
    <lineage>
        <taxon>Bacteria</taxon>
        <taxon>Pseudomonadati</taxon>
        <taxon>Pseudomonadota</taxon>
        <taxon>Alphaproteobacteria</taxon>
        <taxon>Hyphomicrobiales</taxon>
        <taxon>Phyllobacteriaceae</taxon>
        <taxon>Nitratireductor</taxon>
    </lineage>
</organism>
<comment type="caution">
    <text evidence="6">The sequence shown here is derived from an EMBL/GenBank/DDBJ whole genome shotgun (WGS) entry which is preliminary data.</text>
</comment>
<evidence type="ECO:0000256" key="3">
    <source>
        <dbReference type="ARBA" id="ARBA00023163"/>
    </source>
</evidence>
<dbReference type="InterPro" id="IPR035472">
    <property type="entry name" value="RpiR-like_SIS"/>
</dbReference>
<evidence type="ECO:0000259" key="4">
    <source>
        <dbReference type="PROSITE" id="PS51071"/>
    </source>
</evidence>
<evidence type="ECO:0000256" key="1">
    <source>
        <dbReference type="ARBA" id="ARBA00023015"/>
    </source>
</evidence>
<dbReference type="InterPro" id="IPR036388">
    <property type="entry name" value="WH-like_DNA-bd_sf"/>
</dbReference>
<dbReference type="AlphaFoldDB" id="A0A844QGP2"/>
<dbReference type="PROSITE" id="PS51071">
    <property type="entry name" value="HTH_RPIR"/>
    <property type="match status" value="1"/>
</dbReference>
<dbReference type="GO" id="GO:1901135">
    <property type="term" value="P:carbohydrate derivative metabolic process"/>
    <property type="evidence" value="ECO:0007669"/>
    <property type="project" value="InterPro"/>
</dbReference>
<keyword evidence="2" id="KW-0238">DNA-binding</keyword>
<keyword evidence="1" id="KW-0805">Transcription regulation</keyword>
<dbReference type="SUPFAM" id="SSF53697">
    <property type="entry name" value="SIS domain"/>
    <property type="match status" value="1"/>
</dbReference>
<reference evidence="6 7" key="1">
    <citation type="submission" date="2019-12" db="EMBL/GenBank/DDBJ databases">
        <title>Nitratireductor arenosus sp. nov., Isolated from sea sand, Jeju island, South Korea.</title>
        <authorList>
            <person name="Kim W."/>
        </authorList>
    </citation>
    <scope>NUCLEOTIDE SEQUENCE [LARGE SCALE GENOMIC DNA]</scope>
    <source>
        <strain evidence="6 7">CAU 1489</strain>
    </source>
</reference>
<dbReference type="Proteomes" id="UP000463224">
    <property type="component" value="Unassembled WGS sequence"/>
</dbReference>
<evidence type="ECO:0000259" key="5">
    <source>
        <dbReference type="PROSITE" id="PS51464"/>
    </source>
</evidence>
<evidence type="ECO:0000313" key="6">
    <source>
        <dbReference type="EMBL" id="MVA98572.1"/>
    </source>
</evidence>
<dbReference type="InterPro" id="IPR009057">
    <property type="entry name" value="Homeodomain-like_sf"/>
</dbReference>
<sequence>MDRDALVRKIIDSFPGLPAQLGVAARYIVDNPDDVALLSMREQARRAGVQPWTMSRLAKRLGYDGYEAIRALHANAIRQGELGFAGRAGRQAARQKESGETALARDIVAAGATQIGRLCAPDSLAALANAAALLASARRVYCLGLRSSHAIAAQFAYIMSFLGDRAVLLGTDGFGGLDAVRMAGADDALLAVSVSPYSRATLDIAHWAAGENVPVVAITDSPVSPLAAIARHAIFVSTESPSFFHSMAPAFVAAETLAALVAGRGGAEALAAIARAEQQLAAFGVHHLAPATRTGP</sequence>
<keyword evidence="3" id="KW-0804">Transcription</keyword>
<protein>
    <submittedName>
        <fullName evidence="6">SIS domain-containing protein</fullName>
    </submittedName>
</protein>
<accession>A0A844QGP2</accession>
<dbReference type="GO" id="GO:0097367">
    <property type="term" value="F:carbohydrate derivative binding"/>
    <property type="evidence" value="ECO:0007669"/>
    <property type="project" value="InterPro"/>
</dbReference>
<dbReference type="Gene3D" id="3.40.50.10490">
    <property type="entry name" value="Glucose-6-phosphate isomerase like protein, domain 1"/>
    <property type="match status" value="1"/>
</dbReference>
<dbReference type="InterPro" id="IPR000281">
    <property type="entry name" value="HTH_RpiR"/>
</dbReference>
<dbReference type="InterPro" id="IPR047640">
    <property type="entry name" value="RpiR-like"/>
</dbReference>
<dbReference type="GO" id="GO:0003700">
    <property type="term" value="F:DNA-binding transcription factor activity"/>
    <property type="evidence" value="ECO:0007669"/>
    <property type="project" value="InterPro"/>
</dbReference>
<dbReference type="RefSeq" id="WP_156713494.1">
    <property type="nucleotide sequence ID" value="NZ_WPHG01000003.1"/>
</dbReference>
<evidence type="ECO:0000313" key="7">
    <source>
        <dbReference type="Proteomes" id="UP000463224"/>
    </source>
</evidence>
<name>A0A844QGP2_9HYPH</name>
<dbReference type="PROSITE" id="PS51464">
    <property type="entry name" value="SIS"/>
    <property type="match status" value="1"/>
</dbReference>
<proteinExistence type="predicted"/>
<dbReference type="GO" id="GO:0003677">
    <property type="term" value="F:DNA binding"/>
    <property type="evidence" value="ECO:0007669"/>
    <property type="project" value="UniProtKB-KW"/>
</dbReference>
<feature type="domain" description="HTH rpiR-type" evidence="4">
    <location>
        <begin position="4"/>
        <end position="80"/>
    </location>
</feature>
<dbReference type="Gene3D" id="1.10.10.10">
    <property type="entry name" value="Winged helix-like DNA-binding domain superfamily/Winged helix DNA-binding domain"/>
    <property type="match status" value="1"/>
</dbReference>
<dbReference type="PANTHER" id="PTHR30514">
    <property type="entry name" value="GLUCOKINASE"/>
    <property type="match status" value="1"/>
</dbReference>
<dbReference type="Pfam" id="PF01380">
    <property type="entry name" value="SIS"/>
    <property type="match status" value="1"/>
</dbReference>
<dbReference type="InterPro" id="IPR001347">
    <property type="entry name" value="SIS_dom"/>
</dbReference>
<feature type="domain" description="SIS" evidence="5">
    <location>
        <begin position="130"/>
        <end position="267"/>
    </location>
</feature>
<keyword evidence="7" id="KW-1185">Reference proteome</keyword>